<sequence length="234" mass="25546">MRETLRRSRSELKRRRIVIASADRVLITSLVGLFDGIGPLLGACTSEADTLTCLERSAADLLICTDLLESGDGPSLVQHARALRPELICLMLIQRPLRSTIEAATAAGCQGLCSRELVGNGHLLKAIQAIDSDALYIDPVIAGVLRHSRLSRGHTSTSLNPELTVREEDVLRGICRGLSNQEIADQLNLSIETVKHSVTAVLSKLDARDRSQAMLIAFRNDLVDLPARLPRWTP</sequence>
<dbReference type="InterPro" id="IPR011006">
    <property type="entry name" value="CheY-like_superfamily"/>
</dbReference>
<dbReference type="InterPro" id="IPR039420">
    <property type="entry name" value="WalR-like"/>
</dbReference>
<dbReference type="SMART" id="SM00421">
    <property type="entry name" value="HTH_LUXR"/>
    <property type="match status" value="1"/>
</dbReference>
<dbReference type="PROSITE" id="PS50043">
    <property type="entry name" value="HTH_LUXR_2"/>
    <property type="match status" value="1"/>
</dbReference>
<evidence type="ECO:0000256" key="3">
    <source>
        <dbReference type="ARBA" id="ARBA00023163"/>
    </source>
</evidence>
<evidence type="ECO:0000259" key="4">
    <source>
        <dbReference type="PROSITE" id="PS50043"/>
    </source>
</evidence>
<dbReference type="CDD" id="cd06170">
    <property type="entry name" value="LuxR_C_like"/>
    <property type="match status" value="1"/>
</dbReference>
<keyword evidence="1" id="KW-0805">Transcription regulation</keyword>
<dbReference type="KEGG" id="syw:SYNW0566"/>
<accession>Q7U8P7</accession>
<dbReference type="InterPro" id="IPR000792">
    <property type="entry name" value="Tscrpt_reg_LuxR_C"/>
</dbReference>
<dbReference type="EMBL" id="BX569690">
    <property type="protein sequence ID" value="CAE07081.1"/>
    <property type="molecule type" value="Genomic_DNA"/>
</dbReference>
<keyword evidence="6" id="KW-1185">Reference proteome</keyword>
<feature type="domain" description="HTH luxR-type" evidence="4">
    <location>
        <begin position="156"/>
        <end position="221"/>
    </location>
</feature>
<dbReference type="STRING" id="84588.SYNW0566"/>
<keyword evidence="2" id="KW-0238">DNA-binding</keyword>
<proteinExistence type="predicted"/>
<organism evidence="5 6">
    <name type="scientific">Parasynechococcus marenigrum (strain WH8102)</name>
    <dbReference type="NCBI Taxonomy" id="84588"/>
    <lineage>
        <taxon>Bacteria</taxon>
        <taxon>Bacillati</taxon>
        <taxon>Cyanobacteriota</taxon>
        <taxon>Cyanophyceae</taxon>
        <taxon>Synechococcales</taxon>
        <taxon>Prochlorococcaceae</taxon>
        <taxon>Parasynechococcus</taxon>
        <taxon>Parasynechococcus marenigrum</taxon>
    </lineage>
</organism>
<evidence type="ECO:0000313" key="5">
    <source>
        <dbReference type="EMBL" id="CAE07081.1"/>
    </source>
</evidence>
<dbReference type="PRINTS" id="PR00038">
    <property type="entry name" value="HTHLUXR"/>
</dbReference>
<evidence type="ECO:0000313" key="6">
    <source>
        <dbReference type="Proteomes" id="UP000001422"/>
    </source>
</evidence>
<dbReference type="RefSeq" id="WP_011127435.1">
    <property type="nucleotide sequence ID" value="NC_005070.1"/>
</dbReference>
<name>Q7U8P7_PARMW</name>
<dbReference type="PANTHER" id="PTHR43214">
    <property type="entry name" value="TWO-COMPONENT RESPONSE REGULATOR"/>
    <property type="match status" value="1"/>
</dbReference>
<evidence type="ECO:0000256" key="2">
    <source>
        <dbReference type="ARBA" id="ARBA00023125"/>
    </source>
</evidence>
<dbReference type="HOGENOM" id="CLU_000445_90_0_3"/>
<dbReference type="Gene3D" id="3.40.50.2300">
    <property type="match status" value="1"/>
</dbReference>
<dbReference type="PANTHER" id="PTHR43214:SF41">
    <property type="entry name" value="NITRATE_NITRITE RESPONSE REGULATOR PROTEIN NARP"/>
    <property type="match status" value="1"/>
</dbReference>
<dbReference type="InterPro" id="IPR016032">
    <property type="entry name" value="Sig_transdc_resp-reg_C-effctor"/>
</dbReference>
<dbReference type="SUPFAM" id="SSF52172">
    <property type="entry name" value="CheY-like"/>
    <property type="match status" value="1"/>
</dbReference>
<protein>
    <submittedName>
        <fullName evidence="5">Possible two-component response regulator</fullName>
    </submittedName>
</protein>
<dbReference type="Pfam" id="PF00196">
    <property type="entry name" value="GerE"/>
    <property type="match status" value="1"/>
</dbReference>
<keyword evidence="3" id="KW-0804">Transcription</keyword>
<dbReference type="eggNOG" id="COG2197">
    <property type="taxonomic scope" value="Bacteria"/>
</dbReference>
<reference evidence="5 6" key="1">
    <citation type="journal article" date="2003" name="Nature">
        <title>The genome of a motile marine Synechococcus.</title>
        <authorList>
            <person name="Palenik B."/>
            <person name="Brahamsha B."/>
            <person name="Larimer F."/>
            <person name="Land M."/>
            <person name="Hauser L."/>
            <person name="Chain P."/>
            <person name="Lamerdin J."/>
            <person name="Regala W."/>
            <person name="Allen E.A."/>
            <person name="McCarren J."/>
            <person name="Paulsen I."/>
            <person name="Dufresne A."/>
            <person name="Partensky F."/>
            <person name="Webb E."/>
            <person name="Waterbury J."/>
        </authorList>
    </citation>
    <scope>NUCLEOTIDE SEQUENCE [LARGE SCALE GENOMIC DNA]</scope>
    <source>
        <strain evidence="5 6">WH8102</strain>
    </source>
</reference>
<dbReference type="GO" id="GO:0003677">
    <property type="term" value="F:DNA binding"/>
    <property type="evidence" value="ECO:0007669"/>
    <property type="project" value="UniProtKB-KW"/>
</dbReference>
<gene>
    <name evidence="5" type="ordered locus">SYNW0566</name>
</gene>
<dbReference type="PROSITE" id="PS00622">
    <property type="entry name" value="HTH_LUXR_1"/>
    <property type="match status" value="1"/>
</dbReference>
<dbReference type="SUPFAM" id="SSF46894">
    <property type="entry name" value="C-terminal effector domain of the bipartite response regulators"/>
    <property type="match status" value="1"/>
</dbReference>
<evidence type="ECO:0000256" key="1">
    <source>
        <dbReference type="ARBA" id="ARBA00023015"/>
    </source>
</evidence>
<dbReference type="Proteomes" id="UP000001422">
    <property type="component" value="Chromosome"/>
</dbReference>
<dbReference type="AlphaFoldDB" id="Q7U8P7"/>
<dbReference type="GO" id="GO:0006355">
    <property type="term" value="P:regulation of DNA-templated transcription"/>
    <property type="evidence" value="ECO:0007669"/>
    <property type="project" value="InterPro"/>
</dbReference>